<comment type="subcellular location">
    <subcellularLocation>
        <location evidence="1">Secreted</location>
    </subcellularLocation>
</comment>
<dbReference type="GO" id="GO:0005576">
    <property type="term" value="C:extracellular region"/>
    <property type="evidence" value="ECO:0007669"/>
    <property type="project" value="UniProtKB-SubCell"/>
</dbReference>
<comment type="caution">
    <text evidence="4">The sequence shown here is derived from an EMBL/GenBank/DDBJ whole genome shotgun (WGS) entry which is preliminary data.</text>
</comment>
<evidence type="ECO:0000256" key="3">
    <source>
        <dbReference type="ARBA" id="ARBA00022837"/>
    </source>
</evidence>
<dbReference type="SUPFAM" id="SSF51120">
    <property type="entry name" value="beta-Roll"/>
    <property type="match status" value="2"/>
</dbReference>
<evidence type="ECO:0000256" key="1">
    <source>
        <dbReference type="ARBA" id="ARBA00004613"/>
    </source>
</evidence>
<sequence>MGLFDYKNAGSAAGKALYSDAIALTLYAYTPTGKPLPATAWAPIGATALGYQGKVSAQGSFFGEKDGFTSAEAEVLGKYDAAGKLIGIGVAFRGTGGLGYSDTFGDIKNNLLAAIGPVDYAKNYAKNAFDTLLKDVAAFAIAHGVGAKDVLVSGHSLGGLGVNSVAELSGDNWGGFFKEANYVAFASPTQSVSTNVLNIGYENDPVFRALDGTTFSSGSVGKHDGYQASATNNIVNFNDHYASTAQNLVPFSILNPMSWSAHGSLGYADGLNRVIGSSFYDLTSKDSTLIVSNLTLDSRGKTWVEDLGRSGEPHTGSTFIIGTDSNDLLKGGTGNDFIEGRDGNDRFRDDGGYNILLGGKGSNTFELQKPLQNFSFANDGDGTLYVRDAYGGISLTRDIGALVSKESGSWLSTKDVTYNVTANGLLNGTELTHYNHSLNGDAYGNTLAATLDGDWLFGNAGDDLLRSDKSHVTFVGGAGNDVMHASGGNNTFLFSGAFGFDAINGYQGSDKLVFMGVQGAGQGYDYKQHATQSGHDTLLKVGDFAVTLVGVGLDSLSASGVTFA</sequence>
<name>A0A423KF47_9PSED</name>
<dbReference type="PANTHER" id="PTHR38340:SF1">
    <property type="entry name" value="S-LAYER PROTEIN"/>
    <property type="match status" value="1"/>
</dbReference>
<organism evidence="4 5">
    <name type="scientific">Pseudomonas frederiksbergensis</name>
    <dbReference type="NCBI Taxonomy" id="104087"/>
    <lineage>
        <taxon>Bacteria</taxon>
        <taxon>Pseudomonadati</taxon>
        <taxon>Pseudomonadota</taxon>
        <taxon>Gammaproteobacteria</taxon>
        <taxon>Pseudomonadales</taxon>
        <taxon>Pseudomonadaceae</taxon>
        <taxon>Pseudomonas</taxon>
    </lineage>
</organism>
<protein>
    <submittedName>
        <fullName evidence="4">Polyurethanase</fullName>
    </submittedName>
</protein>
<proteinExistence type="predicted"/>
<dbReference type="RefSeq" id="WP_123508417.1">
    <property type="nucleotide sequence ID" value="NZ_MOBQ01000004.1"/>
</dbReference>
<evidence type="ECO:0000313" key="5">
    <source>
        <dbReference type="Proteomes" id="UP000285349"/>
    </source>
</evidence>
<dbReference type="InterPro" id="IPR011049">
    <property type="entry name" value="Serralysin-like_metalloprot_C"/>
</dbReference>
<dbReference type="InterPro" id="IPR050557">
    <property type="entry name" value="RTX_toxin/Mannuronan_C5-epim"/>
</dbReference>
<dbReference type="EMBL" id="MOBQ01000004">
    <property type="protein sequence ID" value="RON51401.1"/>
    <property type="molecule type" value="Genomic_DNA"/>
</dbReference>
<dbReference type="PANTHER" id="PTHR38340">
    <property type="entry name" value="S-LAYER PROTEIN"/>
    <property type="match status" value="1"/>
</dbReference>
<dbReference type="OrthoDB" id="7010652at2"/>
<evidence type="ECO:0000313" key="4">
    <source>
        <dbReference type="EMBL" id="RON51401.1"/>
    </source>
</evidence>
<evidence type="ECO:0000256" key="2">
    <source>
        <dbReference type="ARBA" id="ARBA00022525"/>
    </source>
</evidence>
<keyword evidence="2" id="KW-0964">Secreted</keyword>
<dbReference type="GO" id="GO:0005509">
    <property type="term" value="F:calcium ion binding"/>
    <property type="evidence" value="ECO:0007669"/>
    <property type="project" value="InterPro"/>
</dbReference>
<dbReference type="Pfam" id="PF00353">
    <property type="entry name" value="HemolysinCabind"/>
    <property type="match status" value="3"/>
</dbReference>
<dbReference type="PRINTS" id="PR00313">
    <property type="entry name" value="CABNDNGRPT"/>
</dbReference>
<dbReference type="AlphaFoldDB" id="A0A423KF47"/>
<dbReference type="Gene3D" id="2.150.10.10">
    <property type="entry name" value="Serralysin-like metalloprotease, C-terminal"/>
    <property type="match status" value="2"/>
</dbReference>
<dbReference type="SUPFAM" id="SSF53474">
    <property type="entry name" value="alpha/beta-Hydrolases"/>
    <property type="match status" value="1"/>
</dbReference>
<gene>
    <name evidence="4" type="ORF">BK666_03930</name>
</gene>
<dbReference type="InterPro" id="IPR001343">
    <property type="entry name" value="Hemolysn_Ca-bd"/>
</dbReference>
<accession>A0A423KF47</accession>
<dbReference type="Gene3D" id="3.40.50.1820">
    <property type="entry name" value="alpha/beta hydrolase"/>
    <property type="match status" value="1"/>
</dbReference>
<dbReference type="InterPro" id="IPR029058">
    <property type="entry name" value="AB_hydrolase_fold"/>
</dbReference>
<keyword evidence="3" id="KW-0106">Calcium</keyword>
<dbReference type="Proteomes" id="UP000285349">
    <property type="component" value="Unassembled WGS sequence"/>
</dbReference>
<reference evidence="4 5" key="1">
    <citation type="submission" date="2016-10" db="EMBL/GenBank/DDBJ databases">
        <title>Comparative genome analysis of multiple Pseudomonas spp. focuses on biocontrol and plant growth promoting traits.</title>
        <authorList>
            <person name="Tao X.-Y."/>
            <person name="Taylor C.G."/>
        </authorList>
    </citation>
    <scope>NUCLEOTIDE SEQUENCE [LARGE SCALE GENOMIC DNA]</scope>
    <source>
        <strain evidence="4 5">37A10</strain>
    </source>
</reference>